<protein>
    <submittedName>
        <fullName evidence="2">Ethyl tert-butyl ether degradation protein EthD</fullName>
    </submittedName>
</protein>
<accession>A0A1Z4ETB5</accession>
<evidence type="ECO:0000313" key="2">
    <source>
        <dbReference type="EMBL" id="BAX96210.1"/>
    </source>
</evidence>
<feature type="domain" description="EthD" evidence="1">
    <location>
        <begin position="10"/>
        <end position="88"/>
    </location>
</feature>
<dbReference type="OrthoDB" id="5294870at2"/>
<dbReference type="KEGG" id="mste:MSTE_00875"/>
<dbReference type="InterPro" id="IPR009799">
    <property type="entry name" value="EthD_dom"/>
</dbReference>
<sequence>MYRLSVLYGQPLDSNHFRSYYTDVHLPLVMKLPGIRGIRYALDIAALDGEAPHFAIFEADFDTEDAMTAALTSSAGHVVAQDVSNYASGWATIIHYPLTELEVE</sequence>
<evidence type="ECO:0000259" key="1">
    <source>
        <dbReference type="Pfam" id="PF07110"/>
    </source>
</evidence>
<dbReference type="AlphaFoldDB" id="A0A1Z4ETB5"/>
<evidence type="ECO:0000313" key="3">
    <source>
        <dbReference type="Proteomes" id="UP000217954"/>
    </source>
</evidence>
<dbReference type="NCBIfam" id="TIGR02118">
    <property type="entry name" value="EthD family reductase"/>
    <property type="match status" value="1"/>
</dbReference>
<keyword evidence="3" id="KW-1185">Reference proteome</keyword>
<dbReference type="Proteomes" id="UP000217954">
    <property type="component" value="Chromosome"/>
</dbReference>
<reference evidence="3" key="1">
    <citation type="journal article" date="2017" name="Genome Announc.">
        <title>Complete Genome Sequence of Mycobacterium stephanolepidis.</title>
        <authorList>
            <person name="Fukano H."/>
            <person name="Yoshida M."/>
            <person name="Katayama Y."/>
            <person name="Omatsu T."/>
            <person name="Mizutani T."/>
            <person name="Kurata O."/>
            <person name="Wada S."/>
            <person name="Hoshino Y."/>
        </authorList>
    </citation>
    <scope>NUCLEOTIDE SEQUENCE [LARGE SCALE GENOMIC DNA]</scope>
    <source>
        <strain evidence="3">NJB0901</strain>
    </source>
</reference>
<dbReference type="EMBL" id="AP018165">
    <property type="protein sequence ID" value="BAX96210.1"/>
    <property type="molecule type" value="Genomic_DNA"/>
</dbReference>
<dbReference type="GO" id="GO:0016491">
    <property type="term" value="F:oxidoreductase activity"/>
    <property type="evidence" value="ECO:0007669"/>
    <property type="project" value="InterPro"/>
</dbReference>
<dbReference type="PANTHER" id="PTHR40260:SF2">
    <property type="entry name" value="BLR8190 PROTEIN"/>
    <property type="match status" value="1"/>
</dbReference>
<dbReference type="Gene3D" id="3.30.70.100">
    <property type="match status" value="1"/>
</dbReference>
<dbReference type="RefSeq" id="WP_096499297.1">
    <property type="nucleotide sequence ID" value="NZ_AP018165.1"/>
</dbReference>
<dbReference type="Pfam" id="PF07110">
    <property type="entry name" value="EthD"/>
    <property type="match status" value="1"/>
</dbReference>
<organism evidence="2 3">
    <name type="scientific">[Mycobacterium] stephanolepidis</name>
    <dbReference type="NCBI Taxonomy" id="1520670"/>
    <lineage>
        <taxon>Bacteria</taxon>
        <taxon>Bacillati</taxon>
        <taxon>Actinomycetota</taxon>
        <taxon>Actinomycetes</taxon>
        <taxon>Mycobacteriales</taxon>
        <taxon>Mycobacteriaceae</taxon>
        <taxon>Mycobacteroides</taxon>
    </lineage>
</organism>
<dbReference type="PANTHER" id="PTHR40260">
    <property type="entry name" value="BLR8190 PROTEIN"/>
    <property type="match status" value="1"/>
</dbReference>
<dbReference type="InterPro" id="IPR011008">
    <property type="entry name" value="Dimeric_a/b-barrel"/>
</dbReference>
<gene>
    <name evidence="2" type="ORF">MSTE_00875</name>
</gene>
<reference evidence="2 3" key="2">
    <citation type="journal article" date="2017" name="Int. J. Syst. Evol. Microbiol.">
        <title>Mycobacterium stephanolepidis sp. nov., a rapidly growing species related to Mycobacterium chelonae, isolated from marine teleost fish, Stephanolepis cirrhifer.</title>
        <authorList>
            <person name="Fukano H."/>
            <person name="Wada S."/>
            <person name="Kurata O."/>
            <person name="Katayama K."/>
            <person name="Fujiwara N."/>
            <person name="Hoshino Y."/>
        </authorList>
    </citation>
    <scope>NUCLEOTIDE SEQUENCE [LARGE SCALE GENOMIC DNA]</scope>
    <source>
        <strain evidence="2 3">NJB0901</strain>
    </source>
</reference>
<name>A0A1Z4ETB5_9MYCO</name>
<proteinExistence type="predicted"/>
<dbReference type="SUPFAM" id="SSF54909">
    <property type="entry name" value="Dimeric alpha+beta barrel"/>
    <property type="match status" value="1"/>
</dbReference>